<keyword evidence="1" id="KW-1133">Transmembrane helix</keyword>
<keyword evidence="1" id="KW-0472">Membrane</keyword>
<dbReference type="PANTHER" id="PTHR42709">
    <property type="entry name" value="ALKALINE PHOSPHATASE LIKE PROTEIN"/>
    <property type="match status" value="1"/>
</dbReference>
<feature type="domain" description="VTT" evidence="2">
    <location>
        <begin position="33"/>
        <end position="139"/>
    </location>
</feature>
<evidence type="ECO:0000313" key="4">
    <source>
        <dbReference type="Proteomes" id="UP001161423"/>
    </source>
</evidence>
<dbReference type="Pfam" id="PF09335">
    <property type="entry name" value="VTT_dom"/>
    <property type="match status" value="1"/>
</dbReference>
<keyword evidence="1" id="KW-0812">Transmembrane</keyword>
<evidence type="ECO:0000259" key="2">
    <source>
        <dbReference type="Pfam" id="PF09335"/>
    </source>
</evidence>
<organism evidence="3 4">
    <name type="scientific">Methylophaga thalassica</name>
    <dbReference type="NCBI Taxonomy" id="40223"/>
    <lineage>
        <taxon>Bacteria</taxon>
        <taxon>Pseudomonadati</taxon>
        <taxon>Pseudomonadota</taxon>
        <taxon>Gammaproteobacteria</taxon>
        <taxon>Thiotrichales</taxon>
        <taxon>Piscirickettsiaceae</taxon>
        <taxon>Methylophaga</taxon>
    </lineage>
</organism>
<comment type="caution">
    <text evidence="3">The sequence shown here is derived from an EMBL/GenBank/DDBJ whole genome shotgun (WGS) entry which is preliminary data.</text>
</comment>
<sequence length="146" mass="15958">MDYFVSLGYPGLFISAFLSATLLPLSSEFVLSTLLVKGLSPTLLISTATVANVLGSMLNYALGYWASSAVINKWLRISESDIRKAENRFKKYGLISLCFAWLPVIGDPLTVMAGLIKIHLGWFVVLVTAGKLIRYIVISQVALSLN</sequence>
<dbReference type="Proteomes" id="UP001161423">
    <property type="component" value="Unassembled WGS sequence"/>
</dbReference>
<reference evidence="3" key="2">
    <citation type="submission" date="2023-01" db="EMBL/GenBank/DDBJ databases">
        <title>Draft genome sequence of Methylophaga thalassica strain NBRC 102424.</title>
        <authorList>
            <person name="Sun Q."/>
            <person name="Mori K."/>
        </authorList>
    </citation>
    <scope>NUCLEOTIDE SEQUENCE</scope>
    <source>
        <strain evidence="3">NBRC 102424</strain>
    </source>
</reference>
<dbReference type="RefSeq" id="WP_284722456.1">
    <property type="nucleotide sequence ID" value="NZ_BSND01000003.1"/>
</dbReference>
<feature type="transmembrane region" description="Helical" evidence="1">
    <location>
        <begin position="7"/>
        <end position="25"/>
    </location>
</feature>
<feature type="transmembrane region" description="Helical" evidence="1">
    <location>
        <begin position="92"/>
        <end position="116"/>
    </location>
</feature>
<feature type="transmembrane region" description="Helical" evidence="1">
    <location>
        <begin position="122"/>
        <end position="143"/>
    </location>
</feature>
<dbReference type="PANTHER" id="PTHR42709:SF4">
    <property type="entry name" value="INNER MEMBRANE PROTEIN YQAA"/>
    <property type="match status" value="1"/>
</dbReference>
<accession>A0ABQ5TRP8</accession>
<reference evidence="3" key="1">
    <citation type="journal article" date="2014" name="Int. J. Syst. Evol. Microbiol.">
        <title>Complete genome of a new Firmicutes species belonging to the dominant human colonic microbiota ('Ruminococcus bicirculans') reveals two chromosomes and a selective capacity to utilize plant glucans.</title>
        <authorList>
            <consortium name="NISC Comparative Sequencing Program"/>
            <person name="Wegmann U."/>
            <person name="Louis P."/>
            <person name="Goesmann A."/>
            <person name="Henrissat B."/>
            <person name="Duncan S.H."/>
            <person name="Flint H.J."/>
        </authorList>
    </citation>
    <scope>NUCLEOTIDE SEQUENCE</scope>
    <source>
        <strain evidence="3">NBRC 102424</strain>
    </source>
</reference>
<protein>
    <submittedName>
        <fullName evidence="3">Membrane protein</fullName>
    </submittedName>
</protein>
<proteinExistence type="predicted"/>
<gene>
    <name evidence="3" type="ORF">GCM10007891_07050</name>
</gene>
<evidence type="ECO:0000256" key="1">
    <source>
        <dbReference type="SAM" id="Phobius"/>
    </source>
</evidence>
<evidence type="ECO:0000313" key="3">
    <source>
        <dbReference type="EMBL" id="GLP98851.1"/>
    </source>
</evidence>
<keyword evidence="4" id="KW-1185">Reference proteome</keyword>
<dbReference type="EMBL" id="BSND01000003">
    <property type="protein sequence ID" value="GLP98851.1"/>
    <property type="molecule type" value="Genomic_DNA"/>
</dbReference>
<dbReference type="InterPro" id="IPR051311">
    <property type="entry name" value="DedA_domain"/>
</dbReference>
<dbReference type="InterPro" id="IPR032816">
    <property type="entry name" value="VTT_dom"/>
</dbReference>
<name>A0ABQ5TRP8_9GAMM</name>
<feature type="transmembrane region" description="Helical" evidence="1">
    <location>
        <begin position="45"/>
        <end position="71"/>
    </location>
</feature>